<dbReference type="Proteomes" id="UP000824087">
    <property type="component" value="Unassembled WGS sequence"/>
</dbReference>
<sequence>MNNKTRQQIVKVLQELLKELGKKRIQMFDCEDIMGDYKIVLFSEEAVEVLYAPEYRYVEILGLPKEEYDYLFKKYGY</sequence>
<proteinExistence type="predicted"/>
<organism evidence="1 2">
    <name type="scientific">Candidatus Fimihabitans intestinipullorum</name>
    <dbReference type="NCBI Taxonomy" id="2840820"/>
    <lineage>
        <taxon>Bacteria</taxon>
        <taxon>Bacillati</taxon>
        <taxon>Mycoplasmatota</taxon>
        <taxon>Mycoplasmatota incertae sedis</taxon>
        <taxon>Candidatus Fimihabitans</taxon>
    </lineage>
</organism>
<gene>
    <name evidence="1" type="ORF">IAD49_03085</name>
</gene>
<reference evidence="1" key="1">
    <citation type="submission" date="2020-10" db="EMBL/GenBank/DDBJ databases">
        <authorList>
            <person name="Gilroy R."/>
        </authorList>
    </citation>
    <scope>NUCLEOTIDE SEQUENCE</scope>
    <source>
        <strain evidence="1">CHK197-8231</strain>
    </source>
</reference>
<evidence type="ECO:0000313" key="1">
    <source>
        <dbReference type="EMBL" id="HIU22548.1"/>
    </source>
</evidence>
<dbReference type="AlphaFoldDB" id="A0A9D1HVT4"/>
<comment type="caution">
    <text evidence="1">The sequence shown here is derived from an EMBL/GenBank/DDBJ whole genome shotgun (WGS) entry which is preliminary data.</text>
</comment>
<evidence type="ECO:0000313" key="2">
    <source>
        <dbReference type="Proteomes" id="UP000824087"/>
    </source>
</evidence>
<dbReference type="EMBL" id="DVML01000018">
    <property type="protein sequence ID" value="HIU22548.1"/>
    <property type="molecule type" value="Genomic_DNA"/>
</dbReference>
<name>A0A9D1HVT4_9BACT</name>
<protein>
    <submittedName>
        <fullName evidence="1">Uncharacterized protein</fullName>
    </submittedName>
</protein>
<accession>A0A9D1HVT4</accession>
<reference evidence="1" key="2">
    <citation type="journal article" date="2021" name="PeerJ">
        <title>Extensive microbial diversity within the chicken gut microbiome revealed by metagenomics and culture.</title>
        <authorList>
            <person name="Gilroy R."/>
            <person name="Ravi A."/>
            <person name="Getino M."/>
            <person name="Pursley I."/>
            <person name="Horton D.L."/>
            <person name="Alikhan N.F."/>
            <person name="Baker D."/>
            <person name="Gharbi K."/>
            <person name="Hall N."/>
            <person name="Watson M."/>
            <person name="Adriaenssens E.M."/>
            <person name="Foster-Nyarko E."/>
            <person name="Jarju S."/>
            <person name="Secka A."/>
            <person name="Antonio M."/>
            <person name="Oren A."/>
            <person name="Chaudhuri R.R."/>
            <person name="La Ragione R."/>
            <person name="Hildebrand F."/>
            <person name="Pallen M.J."/>
        </authorList>
    </citation>
    <scope>NUCLEOTIDE SEQUENCE</scope>
    <source>
        <strain evidence="1">CHK197-8231</strain>
    </source>
</reference>